<reference evidence="1" key="1">
    <citation type="submission" date="2023-06" db="EMBL/GenBank/DDBJ databases">
        <title>Genome-scale phylogeny and comparative genomics of the fungal order Sordariales.</title>
        <authorList>
            <consortium name="Lawrence Berkeley National Laboratory"/>
            <person name="Hensen N."/>
            <person name="Bonometti L."/>
            <person name="Westerberg I."/>
            <person name="Brannstrom I.O."/>
            <person name="Guillou S."/>
            <person name="Cros-Aarteil S."/>
            <person name="Calhoun S."/>
            <person name="Haridas S."/>
            <person name="Kuo A."/>
            <person name="Mondo S."/>
            <person name="Pangilinan J."/>
            <person name="Riley R."/>
            <person name="Labutti K."/>
            <person name="Andreopoulos B."/>
            <person name="Lipzen A."/>
            <person name="Chen C."/>
            <person name="Yanf M."/>
            <person name="Daum C."/>
            <person name="Ng V."/>
            <person name="Clum A."/>
            <person name="Steindorff A."/>
            <person name="Ohm R."/>
            <person name="Martin F."/>
            <person name="Silar P."/>
            <person name="Natvig D."/>
            <person name="Lalanne C."/>
            <person name="Gautier V."/>
            <person name="Ament-Velasquez S.L."/>
            <person name="Kruys A."/>
            <person name="Hutchinson M.I."/>
            <person name="Powell A.J."/>
            <person name="Barry K."/>
            <person name="Miller A.N."/>
            <person name="Grigoriev I.V."/>
            <person name="Debuchy R."/>
            <person name="Gladieux P."/>
            <person name="Thoren M.H."/>
            <person name="Johannesson H."/>
        </authorList>
    </citation>
    <scope>NUCLEOTIDE SEQUENCE</scope>
    <source>
        <strain evidence="1">SMH2532-1</strain>
    </source>
</reference>
<proteinExistence type="predicted"/>
<name>A0AA39YCD7_9PEZI</name>
<dbReference type="Proteomes" id="UP001174936">
    <property type="component" value="Unassembled WGS sequence"/>
</dbReference>
<dbReference type="EMBL" id="JAULSV010000003">
    <property type="protein sequence ID" value="KAK0649719.1"/>
    <property type="molecule type" value="Genomic_DNA"/>
</dbReference>
<organism evidence="1 2">
    <name type="scientific">Cercophora newfieldiana</name>
    <dbReference type="NCBI Taxonomy" id="92897"/>
    <lineage>
        <taxon>Eukaryota</taxon>
        <taxon>Fungi</taxon>
        <taxon>Dikarya</taxon>
        <taxon>Ascomycota</taxon>
        <taxon>Pezizomycotina</taxon>
        <taxon>Sordariomycetes</taxon>
        <taxon>Sordariomycetidae</taxon>
        <taxon>Sordariales</taxon>
        <taxon>Lasiosphaeriaceae</taxon>
        <taxon>Cercophora</taxon>
    </lineage>
</organism>
<gene>
    <name evidence="1" type="ORF">B0T16DRAFT_457105</name>
</gene>
<comment type="caution">
    <text evidence="1">The sequence shown here is derived from an EMBL/GenBank/DDBJ whole genome shotgun (WGS) entry which is preliminary data.</text>
</comment>
<keyword evidence="2" id="KW-1185">Reference proteome</keyword>
<accession>A0AA39YCD7</accession>
<evidence type="ECO:0000313" key="1">
    <source>
        <dbReference type="EMBL" id="KAK0649719.1"/>
    </source>
</evidence>
<protein>
    <submittedName>
        <fullName evidence="1">Uncharacterized protein</fullName>
    </submittedName>
</protein>
<dbReference type="AlphaFoldDB" id="A0AA39YCD7"/>
<evidence type="ECO:0000313" key="2">
    <source>
        <dbReference type="Proteomes" id="UP001174936"/>
    </source>
</evidence>
<sequence length="167" mass="18900">MVFAEEPQRFGIHVIGLAGRTGLVIVSKKGVYFAHYWENIGFSLDTHEQYQTQEAAFKFTILKGLSSGVAGNPPPGLQREQDSLRGIASVIDDESLHAFLVIPSNRWVEYRYNPAQDEEGKGLDSPLWHTARGRVLFKYDPDHQGKHKTLLAIEDTIQEKVSFEWTD</sequence>